<accession>G8R796</accession>
<keyword evidence="1" id="KW-1133">Transmembrane helix</keyword>
<dbReference type="KEGG" id="oho:Oweho_3555"/>
<protein>
    <submittedName>
        <fullName evidence="2">Uncharacterized protein</fullName>
    </submittedName>
</protein>
<sequence>MRIYKGFSGGLFYFVLLNFVKVIFTKMKEVKCEHCKEWTDGNLKICQHCGGILNEKYLVEKEEQEKVETGMKFPLIEIDENDPILLKMGKYVVRAGQVVFFAIVTAVAYLAAGTVG</sequence>
<dbReference type="STRING" id="926562.Oweho_3555"/>
<keyword evidence="3" id="KW-1185">Reference proteome</keyword>
<proteinExistence type="predicted"/>
<gene>
    <name evidence="2" type="ordered locus">Oweho_3555</name>
</gene>
<dbReference type="HOGENOM" id="CLU_176122_0_0_10"/>
<feature type="transmembrane region" description="Helical" evidence="1">
    <location>
        <begin position="6"/>
        <end position="24"/>
    </location>
</feature>
<reference evidence="2 3" key="1">
    <citation type="journal article" date="2012" name="Stand. Genomic Sci.">
        <title>Genome sequence of the orange-pigmented seawater bacterium Owenweeksia hongkongensis type strain (UST20020801(T)).</title>
        <authorList>
            <person name="Riedel T."/>
            <person name="Held B."/>
            <person name="Nolan M."/>
            <person name="Lucas S."/>
            <person name="Lapidus A."/>
            <person name="Tice H."/>
            <person name="Del Rio T.G."/>
            <person name="Cheng J.F."/>
            <person name="Han C."/>
            <person name="Tapia R."/>
            <person name="Goodwin L.A."/>
            <person name="Pitluck S."/>
            <person name="Liolios K."/>
            <person name="Mavromatis K."/>
            <person name="Pagani I."/>
            <person name="Ivanova N."/>
            <person name="Mikhailova N."/>
            <person name="Pati A."/>
            <person name="Chen A."/>
            <person name="Palaniappan K."/>
            <person name="Rohde M."/>
            <person name="Tindall B.J."/>
            <person name="Detter J.C."/>
            <person name="Goker M."/>
            <person name="Woyke T."/>
            <person name="Bristow J."/>
            <person name="Eisen J.A."/>
            <person name="Markowitz V."/>
            <person name="Hugenholtz P."/>
            <person name="Klenk H.P."/>
            <person name="Kyrpides N.C."/>
        </authorList>
    </citation>
    <scope>NUCLEOTIDE SEQUENCE</scope>
    <source>
        <strain evidence="3">DSM 17368 / JCM 12287 / NRRL B-23963</strain>
    </source>
</reference>
<evidence type="ECO:0000313" key="2">
    <source>
        <dbReference type="EMBL" id="AEV34503.1"/>
    </source>
</evidence>
<keyword evidence="1" id="KW-0812">Transmembrane</keyword>
<evidence type="ECO:0000313" key="3">
    <source>
        <dbReference type="Proteomes" id="UP000005631"/>
    </source>
</evidence>
<feature type="transmembrane region" description="Helical" evidence="1">
    <location>
        <begin position="91"/>
        <end position="112"/>
    </location>
</feature>
<name>G8R796_OWEHD</name>
<dbReference type="EMBL" id="CP003156">
    <property type="protein sequence ID" value="AEV34503.1"/>
    <property type="molecule type" value="Genomic_DNA"/>
</dbReference>
<keyword evidence="1" id="KW-0472">Membrane</keyword>
<dbReference type="AlphaFoldDB" id="G8R796"/>
<dbReference type="Proteomes" id="UP000005631">
    <property type="component" value="Chromosome"/>
</dbReference>
<evidence type="ECO:0000256" key="1">
    <source>
        <dbReference type="SAM" id="Phobius"/>
    </source>
</evidence>
<organism evidence="2 3">
    <name type="scientific">Owenweeksia hongkongensis (strain DSM 17368 / CIP 108786 / JCM 12287 / NRRL B-23963 / UST20020801)</name>
    <dbReference type="NCBI Taxonomy" id="926562"/>
    <lineage>
        <taxon>Bacteria</taxon>
        <taxon>Pseudomonadati</taxon>
        <taxon>Bacteroidota</taxon>
        <taxon>Flavobacteriia</taxon>
        <taxon>Flavobacteriales</taxon>
        <taxon>Owenweeksiaceae</taxon>
        <taxon>Owenweeksia</taxon>
    </lineage>
</organism>